<feature type="domain" description="DUF6883" evidence="1">
    <location>
        <begin position="1"/>
        <end position="22"/>
    </location>
</feature>
<organism evidence="2">
    <name type="scientific">Planktothricoides raciborskii GIHE-MW2</name>
    <dbReference type="NCBI Taxonomy" id="2792601"/>
    <lineage>
        <taxon>Bacteria</taxon>
        <taxon>Bacillati</taxon>
        <taxon>Cyanobacteriota</taxon>
        <taxon>Cyanophyceae</taxon>
        <taxon>Oscillatoriophycideae</taxon>
        <taxon>Oscillatoriales</taxon>
        <taxon>Oscillatoriaceae</taxon>
        <taxon>Planktothricoides</taxon>
    </lineage>
</organism>
<name>A0AAU8JPX9_9CYAN</name>
<evidence type="ECO:0000313" key="2">
    <source>
        <dbReference type="EMBL" id="XCM40135.1"/>
    </source>
</evidence>
<gene>
    <name evidence="2" type="ORF">ABWT76_002347</name>
</gene>
<proteinExistence type="predicted"/>
<dbReference type="RefSeq" id="WP_354636407.1">
    <property type="nucleotide sequence ID" value="NZ_CP159837.1"/>
</dbReference>
<protein>
    <submittedName>
        <fullName evidence="2">DUF6883 domain-containing protein</fullName>
    </submittedName>
</protein>
<accession>A0AAU8JPX9</accession>
<dbReference type="EMBL" id="CP159837">
    <property type="protein sequence ID" value="XCM40135.1"/>
    <property type="molecule type" value="Genomic_DNA"/>
</dbReference>
<sequence>MRSIWFISTGDDTPRLVSAYPLE</sequence>
<dbReference type="AlphaFoldDB" id="A0AAU8JPX9"/>
<dbReference type="Pfam" id="PF21814">
    <property type="entry name" value="DUF6883"/>
    <property type="match status" value="1"/>
</dbReference>
<evidence type="ECO:0000259" key="1">
    <source>
        <dbReference type="Pfam" id="PF21814"/>
    </source>
</evidence>
<dbReference type="InterPro" id="IPR049250">
    <property type="entry name" value="DUF6883"/>
</dbReference>
<reference evidence="2" key="1">
    <citation type="submission" date="2024-07" db="EMBL/GenBank/DDBJ databases">
        <authorList>
            <person name="Kim Y.J."/>
            <person name="Jeong J.Y."/>
        </authorList>
    </citation>
    <scope>NUCLEOTIDE SEQUENCE</scope>
    <source>
        <strain evidence="2">GIHE-MW2</strain>
    </source>
</reference>